<accession>Q97TF2</accession>
<dbReference type="HOGENOM" id="CLU_1425710_0_0_9"/>
<sequence length="190" mass="21332">MKKKLFLVSIVLILGIASTTMYLKHKSKAKVSLNNKTITNKNINTSKENLNNDVSSQESVGNKDNTTTSFNYADYFGEWTIKKSIGSIPVSQMSNNDASGYIGKKIAISSTQFNDVDNIVIKSPIYEQRNISNKDFFAASQRELNYIGVNLDSINEIQIISNGSLYSTIYVIDKNNILYMINGIFFKLQK</sequence>
<gene>
    <name evidence="1" type="ordered locus">CA_P0152</name>
</gene>
<keyword evidence="1" id="KW-0614">Plasmid</keyword>
<reference evidence="1 2" key="1">
    <citation type="journal article" date="2001" name="J. Bacteriol.">
        <title>Genome sequence and comparative analysis of the solvent-producing bacterium Clostridium acetobutylicum.</title>
        <authorList>
            <person name="Nolling J."/>
            <person name="Breton G."/>
            <person name="Omelchenko M.V."/>
            <person name="Makarova K.S."/>
            <person name="Zeng Q."/>
            <person name="Gibson R."/>
            <person name="Lee H.M."/>
            <person name="Dubois J."/>
            <person name="Qiu D."/>
            <person name="Hitti J."/>
            <person name="Wolf Y.I."/>
            <person name="Tatusov R.L."/>
            <person name="Sabathe F."/>
            <person name="Doucette-Stamm L."/>
            <person name="Soucaille P."/>
            <person name="Daly M.J."/>
            <person name="Bennett G.N."/>
            <person name="Koonin E.V."/>
            <person name="Smith D.R."/>
        </authorList>
    </citation>
    <scope>NUCLEOTIDE SEQUENCE [LARGE SCALE GENOMIC DNA]</scope>
    <source>
        <strain evidence="2">ATCC 824 / DSM 792 / JCM 1419 / LMG 5710 / VKM B-1787</strain>
        <plasmid evidence="2">pSOL1</plasmid>
    </source>
</reference>
<geneLocation type="plasmid" evidence="1 2">
    <name>pSOL1</name>
</geneLocation>
<dbReference type="OrthoDB" id="2641611at2"/>
<dbReference type="GeneID" id="45000378"/>
<organism evidence="1 2">
    <name type="scientific">Clostridium acetobutylicum (strain ATCC 824 / DSM 792 / JCM 1419 / IAM 19013 / LMG 5710 / NBRC 13948 / NRRL B-527 / VKM B-1787 / 2291 / W)</name>
    <dbReference type="NCBI Taxonomy" id="272562"/>
    <lineage>
        <taxon>Bacteria</taxon>
        <taxon>Bacillati</taxon>
        <taxon>Bacillota</taxon>
        <taxon>Clostridia</taxon>
        <taxon>Eubacteriales</taxon>
        <taxon>Clostridiaceae</taxon>
        <taxon>Clostridium</taxon>
    </lineage>
</organism>
<dbReference type="RefSeq" id="WP_010890836.1">
    <property type="nucleotide sequence ID" value="NC_001988.2"/>
</dbReference>
<protein>
    <submittedName>
        <fullName evidence="1">Uncharacterized protein</fullName>
    </submittedName>
</protein>
<evidence type="ECO:0000313" key="1">
    <source>
        <dbReference type="EMBL" id="AAK76897.1"/>
    </source>
</evidence>
<dbReference type="EMBL" id="AE001438">
    <property type="protein sequence ID" value="AAK76897.1"/>
    <property type="molecule type" value="Genomic_DNA"/>
</dbReference>
<dbReference type="PATRIC" id="fig|272562.8.peg.153"/>
<evidence type="ECO:0000313" key="2">
    <source>
        <dbReference type="Proteomes" id="UP000000814"/>
    </source>
</evidence>
<dbReference type="KEGG" id="cac:CA_P0152"/>
<keyword evidence="2" id="KW-1185">Reference proteome</keyword>
<dbReference type="Proteomes" id="UP000000814">
    <property type="component" value="Plasmid pSOL1"/>
</dbReference>
<dbReference type="AlphaFoldDB" id="Q97TF2"/>
<proteinExistence type="predicted"/>
<name>Q97TF2_CLOAB</name>